<proteinExistence type="inferred from homology"/>
<keyword evidence="5" id="KW-1185">Reference proteome</keyword>
<keyword evidence="2" id="KW-0560">Oxidoreductase</keyword>
<reference evidence="4" key="2">
    <citation type="submission" date="2021-06" db="EMBL/GenBank/DDBJ databases">
        <authorList>
            <person name="Rogers T.H."/>
            <person name="Ramsay J.P."/>
            <person name="Wang P."/>
            <person name="Terpolilli J."/>
        </authorList>
    </citation>
    <scope>NUCLEOTIDE SEQUENCE</scope>
    <source>
        <strain evidence="4">WSM5005</strain>
        <plasmid evidence="4">pl2WSM5005</plasmid>
    </source>
</reference>
<comment type="similarity">
    <text evidence="1 3">Belongs to the short-chain dehydrogenases/reductases (SDR) family.</text>
</comment>
<reference evidence="4" key="1">
    <citation type="submission" date="2016-09" db="EMBL/GenBank/DDBJ databases">
        <title>The Complete Genome of Burkholderia sprentiae wsm5005.</title>
        <authorList>
            <person name="De Meyer S."/>
            <person name="Wang P."/>
            <person name="Terpolilli J."/>
        </authorList>
    </citation>
    <scope>NUCLEOTIDE SEQUENCE [LARGE SCALE GENOMIC DNA]</scope>
    <source>
        <strain evidence="4">WSM5005</strain>
        <plasmid evidence="4">pl2WSM5005</plasmid>
    </source>
</reference>
<evidence type="ECO:0000313" key="5">
    <source>
        <dbReference type="Proteomes" id="UP000179860"/>
    </source>
</evidence>
<dbReference type="EMBL" id="CP017565">
    <property type="protein sequence ID" value="APA90558.1"/>
    <property type="molecule type" value="Genomic_DNA"/>
</dbReference>
<dbReference type="Proteomes" id="UP000179860">
    <property type="component" value="Plasmid pl2WSM5005"/>
</dbReference>
<evidence type="ECO:0000256" key="3">
    <source>
        <dbReference type="RuleBase" id="RU000363"/>
    </source>
</evidence>
<evidence type="ECO:0000256" key="2">
    <source>
        <dbReference type="ARBA" id="ARBA00023002"/>
    </source>
</evidence>
<dbReference type="PANTHER" id="PTHR45024">
    <property type="entry name" value="DEHYDROGENASES, SHORT CHAIN"/>
    <property type="match status" value="1"/>
</dbReference>
<dbReference type="Gene3D" id="3.40.50.720">
    <property type="entry name" value="NAD(P)-binding Rossmann-like Domain"/>
    <property type="match status" value="1"/>
</dbReference>
<geneLocation type="plasmid" evidence="4 5">
    <name>pl2WSM5005</name>
</geneLocation>
<dbReference type="PRINTS" id="PR00081">
    <property type="entry name" value="GDHRDH"/>
</dbReference>
<dbReference type="GO" id="GO:0016491">
    <property type="term" value="F:oxidoreductase activity"/>
    <property type="evidence" value="ECO:0007669"/>
    <property type="project" value="UniProtKB-KW"/>
</dbReference>
<dbReference type="KEGG" id="pspw:BJG93_33955"/>
<gene>
    <name evidence="4" type="ORF">BJG93_33955</name>
</gene>
<sequence length="318" mass="32549">MNIKGKVAIVTGGGRGIGRAHALALARAGASVVVNDIGKEFSGEGEASAAPAEAVAAGILRDGGSAVANATDISDWDAVGGLVEATLAAFGRLDIVVNNAGITRGVPIAKATRKDWEQTIAVNLNGAAALTHWAAAYWAGQEPEAGRRIINTTSGMGLTPMPGDSAYSASKAALAMLTMCSAMELAPLGVRVNGVAPVARTRISESVAADLMKPVTAGFDRMSPDHVAALVAYLASSNCRFTGRMLGVIGDDVTLFDGWSVSRDLNNGEQDWSPDGLATALAELPLVQEGLTQGLKATMPYPFPPPSVLEALAAVEKA</sequence>
<protein>
    <submittedName>
        <fullName evidence="4">SDR family NAD(P)-dependent oxidoreductase</fullName>
    </submittedName>
</protein>
<dbReference type="OrthoDB" id="9804774at2"/>
<evidence type="ECO:0000313" key="4">
    <source>
        <dbReference type="EMBL" id="APA90558.1"/>
    </source>
</evidence>
<dbReference type="InterPro" id="IPR002347">
    <property type="entry name" value="SDR_fam"/>
</dbReference>
<organism evidence="4 5">
    <name type="scientific">Paraburkholderia sprentiae WSM5005</name>
    <dbReference type="NCBI Taxonomy" id="754502"/>
    <lineage>
        <taxon>Bacteria</taxon>
        <taxon>Pseudomonadati</taxon>
        <taxon>Pseudomonadota</taxon>
        <taxon>Betaproteobacteria</taxon>
        <taxon>Burkholderiales</taxon>
        <taxon>Burkholderiaceae</taxon>
        <taxon>Paraburkholderia</taxon>
    </lineage>
</organism>
<dbReference type="InterPro" id="IPR036291">
    <property type="entry name" value="NAD(P)-bd_dom_sf"/>
</dbReference>
<dbReference type="InterPro" id="IPR051687">
    <property type="entry name" value="Peroxisomal_Beta-Oxidation"/>
</dbReference>
<dbReference type="SUPFAM" id="SSF51735">
    <property type="entry name" value="NAD(P)-binding Rossmann-fold domains"/>
    <property type="match status" value="1"/>
</dbReference>
<dbReference type="PRINTS" id="PR00080">
    <property type="entry name" value="SDRFAMILY"/>
</dbReference>
<accession>A0A1I9YWH7</accession>
<keyword evidence="4" id="KW-0614">Plasmid</keyword>
<dbReference type="RefSeq" id="WP_051374117.1">
    <property type="nucleotide sequence ID" value="NZ_CP017565.2"/>
</dbReference>
<name>A0A1I9YWH7_9BURK</name>
<dbReference type="Pfam" id="PF00106">
    <property type="entry name" value="adh_short"/>
    <property type="match status" value="1"/>
</dbReference>
<dbReference type="PANTHER" id="PTHR45024:SF2">
    <property type="entry name" value="SCP2 DOMAIN-CONTAINING PROTEIN"/>
    <property type="match status" value="1"/>
</dbReference>
<dbReference type="FunFam" id="3.40.50.720:FF:000084">
    <property type="entry name" value="Short-chain dehydrogenase reductase"/>
    <property type="match status" value="1"/>
</dbReference>
<evidence type="ECO:0000256" key="1">
    <source>
        <dbReference type="ARBA" id="ARBA00006484"/>
    </source>
</evidence>
<dbReference type="AlphaFoldDB" id="A0A1I9YWH7"/>